<sequence length="48" mass="5075">MPASKLAFEAIGEHIACSRHDDVSIMNLLPATVIAHAAEDHLALALLP</sequence>
<evidence type="ECO:0000313" key="1">
    <source>
        <dbReference type="EMBL" id="KFB71809.1"/>
    </source>
</evidence>
<dbReference type="EMBL" id="JDVG02000488">
    <property type="protein sequence ID" value="KFB71809.1"/>
    <property type="molecule type" value="Genomic_DNA"/>
</dbReference>
<comment type="caution">
    <text evidence="1">The sequence shown here is derived from an EMBL/GenBank/DDBJ whole genome shotgun (WGS) entry which is preliminary data.</text>
</comment>
<reference evidence="1 2" key="1">
    <citation type="submission" date="2014-02" db="EMBL/GenBank/DDBJ databases">
        <title>Expanding our view of genomic diversity in Candidatus Accumulibacter clades.</title>
        <authorList>
            <person name="Skennerton C.T."/>
            <person name="Barr J.J."/>
            <person name="Slater F.R."/>
            <person name="Bond P.L."/>
            <person name="Tyson G.W."/>
        </authorList>
    </citation>
    <scope>NUCLEOTIDE SEQUENCE [LARGE SCALE GENOMIC DNA]</scope>
    <source>
        <strain evidence="2">BA-91</strain>
    </source>
</reference>
<gene>
    <name evidence="1" type="ORF">AW09_003046</name>
</gene>
<protein>
    <submittedName>
        <fullName evidence="1">Uncharacterized protein</fullName>
    </submittedName>
</protein>
<dbReference type="AlphaFoldDB" id="A0A080M3V0"/>
<proteinExistence type="predicted"/>
<dbReference type="Proteomes" id="UP000020077">
    <property type="component" value="Unassembled WGS sequence"/>
</dbReference>
<name>A0A080M3V0_9PROT</name>
<evidence type="ECO:0000313" key="2">
    <source>
        <dbReference type="Proteomes" id="UP000020077"/>
    </source>
</evidence>
<accession>A0A080M3V0</accession>
<organism evidence="1 2">
    <name type="scientific">Candidatus Accumulibacter phosphatis</name>
    <dbReference type="NCBI Taxonomy" id="327160"/>
    <lineage>
        <taxon>Bacteria</taxon>
        <taxon>Pseudomonadati</taxon>
        <taxon>Pseudomonadota</taxon>
        <taxon>Betaproteobacteria</taxon>
        <taxon>Candidatus Accumulibacter</taxon>
    </lineage>
</organism>